<proteinExistence type="predicted"/>
<protein>
    <submittedName>
        <fullName evidence="2">Urea carboxylase-associated family protein</fullName>
    </submittedName>
</protein>
<dbReference type="PANTHER" id="PTHR31527">
    <property type="entry name" value="RE64534P"/>
    <property type="match status" value="1"/>
</dbReference>
<dbReference type="EMBL" id="BAAAAF010000011">
    <property type="protein sequence ID" value="GAA0036622.1"/>
    <property type="molecule type" value="Genomic_DNA"/>
</dbReference>
<comment type="caution">
    <text evidence="2">The sequence shown here is derived from an EMBL/GenBank/DDBJ whole genome shotgun (WGS) entry which is preliminary data.</text>
</comment>
<feature type="domain" description="DUF1989" evidence="1">
    <location>
        <begin position="11"/>
        <end position="162"/>
    </location>
</feature>
<organism evidence="2 3">
    <name type="scientific">Brevibacterium metallidurans</name>
    <dbReference type="NCBI Taxonomy" id="1482676"/>
    <lineage>
        <taxon>Bacteria</taxon>
        <taxon>Bacillati</taxon>
        <taxon>Actinomycetota</taxon>
        <taxon>Actinomycetes</taxon>
        <taxon>Micrococcales</taxon>
        <taxon>Brevibacteriaceae</taxon>
        <taxon>Brevibacterium</taxon>
    </lineage>
</organism>
<dbReference type="RefSeq" id="WP_339393365.1">
    <property type="nucleotide sequence ID" value="NZ_BAAAAF010000011.1"/>
</dbReference>
<evidence type="ECO:0000259" key="1">
    <source>
        <dbReference type="Pfam" id="PF09347"/>
    </source>
</evidence>
<evidence type="ECO:0000313" key="2">
    <source>
        <dbReference type="EMBL" id="GAA0036622.1"/>
    </source>
</evidence>
<accession>A0ABN0SR40</accession>
<keyword evidence="3" id="KW-1185">Reference proteome</keyword>
<name>A0ABN0SR40_9MICO</name>
<sequence length="194" mass="20420">MTQSTDTVTVLGPGETTTLTVPYGAVLRLRDVGGGACGQLVVVNHGDARERFSAPNTMLLNKKVYFDEGSVLHSYLCNPMMTITDTDVTHDALPGTLANRGPRPGAELLAREAAGLGLAPHQVPYPFLAFTHHTITDSGYVGAAVSVSNPGSFIDLRAELDVDVVIANTPDLLGEGIGDEPPGVLEIELLKEDA</sequence>
<dbReference type="Proteomes" id="UP001498238">
    <property type="component" value="Unassembled WGS sequence"/>
</dbReference>
<dbReference type="PANTHER" id="PTHR31527:SF0">
    <property type="entry name" value="RE64534P"/>
    <property type="match status" value="1"/>
</dbReference>
<evidence type="ECO:0000313" key="3">
    <source>
        <dbReference type="Proteomes" id="UP001498238"/>
    </source>
</evidence>
<dbReference type="Pfam" id="PF09347">
    <property type="entry name" value="DUF1989"/>
    <property type="match status" value="1"/>
</dbReference>
<dbReference type="InterPro" id="IPR018959">
    <property type="entry name" value="DUF1989"/>
</dbReference>
<gene>
    <name evidence="2" type="ORF">NCCP602_25830</name>
</gene>
<reference evidence="2 3" key="1">
    <citation type="submission" date="2024-01" db="EMBL/GenBank/DDBJ databases">
        <title>Characterization of antibiotic resistant novel bacterial strains and their environmental applications.</title>
        <authorList>
            <person name="Manzoor S."/>
            <person name="Abbas S."/>
            <person name="Arshad M."/>
            <person name="Ahmed I."/>
        </authorList>
    </citation>
    <scope>NUCLEOTIDE SEQUENCE [LARGE SCALE GENOMIC DNA]</scope>
    <source>
        <strain evidence="2 3">NCCP-602</strain>
    </source>
</reference>